<evidence type="ECO:0000313" key="1">
    <source>
        <dbReference type="EMBL" id="KAI4320562.1"/>
    </source>
</evidence>
<dbReference type="EMBL" id="CM042889">
    <property type="protein sequence ID" value="KAI4320562.1"/>
    <property type="molecule type" value="Genomic_DNA"/>
</dbReference>
<reference evidence="2" key="1">
    <citation type="journal article" date="2023" name="Front. Plant Sci.">
        <title>Chromosomal-level genome assembly of Melastoma candidum provides insights into trichome evolution.</title>
        <authorList>
            <person name="Zhong Y."/>
            <person name="Wu W."/>
            <person name="Sun C."/>
            <person name="Zou P."/>
            <person name="Liu Y."/>
            <person name="Dai S."/>
            <person name="Zhou R."/>
        </authorList>
    </citation>
    <scope>NUCLEOTIDE SEQUENCE [LARGE SCALE GENOMIC DNA]</scope>
</reference>
<sequence>MAYADDTMATVASFVERLQSNKSSSSEKELITARLLTIAKERKEAGMLIGSHSQAMPLFTSILRSGTTVPKVHVAMILSVMCKDDELCLWVLLGGCIQPLLSMLKSQSTEVQRSVVEATYEASSALDNLYGGISSHITYLEKLSQSSSLVAPVSNAIGALDYVLMVCDGNASLQEEPFKVSNIKCTLVMLLEPQEDKLAQDCVLEAMASLYGDTHLSEWIFHVDPKRVLIGLTLMAAVNVREHFIRSLIYAIMASYYGTPWEERGHANAGIIVGSGH</sequence>
<gene>
    <name evidence="1" type="ORF">MLD38_034030</name>
</gene>
<accession>A0ACB9M8M8</accession>
<proteinExistence type="predicted"/>
<protein>
    <submittedName>
        <fullName evidence="1">Uncharacterized protein</fullName>
    </submittedName>
</protein>
<organism evidence="1 2">
    <name type="scientific">Melastoma candidum</name>
    <dbReference type="NCBI Taxonomy" id="119954"/>
    <lineage>
        <taxon>Eukaryota</taxon>
        <taxon>Viridiplantae</taxon>
        <taxon>Streptophyta</taxon>
        <taxon>Embryophyta</taxon>
        <taxon>Tracheophyta</taxon>
        <taxon>Spermatophyta</taxon>
        <taxon>Magnoliopsida</taxon>
        <taxon>eudicotyledons</taxon>
        <taxon>Gunneridae</taxon>
        <taxon>Pentapetalae</taxon>
        <taxon>rosids</taxon>
        <taxon>malvids</taxon>
        <taxon>Myrtales</taxon>
        <taxon>Melastomataceae</taxon>
        <taxon>Melastomatoideae</taxon>
        <taxon>Melastomateae</taxon>
        <taxon>Melastoma</taxon>
    </lineage>
</organism>
<comment type="caution">
    <text evidence="1">The sequence shown here is derived from an EMBL/GenBank/DDBJ whole genome shotgun (WGS) entry which is preliminary data.</text>
</comment>
<name>A0ACB9M8M8_9MYRT</name>
<evidence type="ECO:0000313" key="2">
    <source>
        <dbReference type="Proteomes" id="UP001057402"/>
    </source>
</evidence>
<dbReference type="Proteomes" id="UP001057402">
    <property type="component" value="Chromosome 10"/>
</dbReference>
<keyword evidence="2" id="KW-1185">Reference proteome</keyword>